<reference evidence="3 4" key="1">
    <citation type="submission" date="2015-02" db="EMBL/GenBank/DDBJ databases">
        <authorList>
            <person name="Chooi Y.-H."/>
        </authorList>
    </citation>
    <scope>NUCLEOTIDE SEQUENCE [LARGE SCALE GENOMIC DNA]</scope>
    <source>
        <strain evidence="3">E3</strain>
    </source>
</reference>
<dbReference type="STRING" id="37360.A0A0G4IJG8"/>
<feature type="compositionally biased region" description="Polar residues" evidence="2">
    <location>
        <begin position="639"/>
        <end position="648"/>
    </location>
</feature>
<organism evidence="3 4">
    <name type="scientific">Plasmodiophora brassicae</name>
    <name type="common">Clubroot disease agent</name>
    <dbReference type="NCBI Taxonomy" id="37360"/>
    <lineage>
        <taxon>Eukaryota</taxon>
        <taxon>Sar</taxon>
        <taxon>Rhizaria</taxon>
        <taxon>Endomyxa</taxon>
        <taxon>Phytomyxea</taxon>
        <taxon>Plasmodiophorida</taxon>
        <taxon>Plasmodiophoridae</taxon>
        <taxon>Plasmodiophora</taxon>
    </lineage>
</organism>
<evidence type="ECO:0000313" key="4">
    <source>
        <dbReference type="Proteomes" id="UP000039324"/>
    </source>
</evidence>
<feature type="compositionally biased region" description="Basic residues" evidence="2">
    <location>
        <begin position="1"/>
        <end position="12"/>
    </location>
</feature>
<feature type="compositionally biased region" description="Low complexity" evidence="2">
    <location>
        <begin position="517"/>
        <end position="533"/>
    </location>
</feature>
<feature type="compositionally biased region" description="Polar residues" evidence="2">
    <location>
        <begin position="662"/>
        <end position="678"/>
    </location>
</feature>
<feature type="region of interest" description="Disordered" evidence="2">
    <location>
        <begin position="801"/>
        <end position="931"/>
    </location>
</feature>
<evidence type="ECO:0000256" key="1">
    <source>
        <dbReference type="SAM" id="Coils"/>
    </source>
</evidence>
<name>A0A0G4IJG8_PLABS</name>
<dbReference type="PANTHER" id="PTHR46725:SF1">
    <property type="entry name" value="COILED-COIL DOMAIN-CONTAINING PROTEIN 57"/>
    <property type="match status" value="1"/>
</dbReference>
<dbReference type="GO" id="GO:0007020">
    <property type="term" value="P:microtubule nucleation"/>
    <property type="evidence" value="ECO:0007669"/>
    <property type="project" value="TreeGrafter"/>
</dbReference>
<feature type="compositionally biased region" description="Acidic residues" evidence="2">
    <location>
        <begin position="19"/>
        <end position="28"/>
    </location>
</feature>
<feature type="compositionally biased region" description="Basic and acidic residues" evidence="2">
    <location>
        <begin position="814"/>
        <end position="842"/>
    </location>
</feature>
<dbReference type="PANTHER" id="PTHR46725">
    <property type="entry name" value="COILED-COIL DOMAIN-CONTAINING PROTEIN 57"/>
    <property type="match status" value="1"/>
</dbReference>
<gene>
    <name evidence="3" type="ORF">PBRA_003993</name>
</gene>
<dbReference type="GO" id="GO:0060271">
    <property type="term" value="P:cilium assembly"/>
    <property type="evidence" value="ECO:0007669"/>
    <property type="project" value="TreeGrafter"/>
</dbReference>
<feature type="region of interest" description="Disordered" evidence="2">
    <location>
        <begin position="1106"/>
        <end position="1126"/>
    </location>
</feature>
<evidence type="ECO:0000313" key="3">
    <source>
        <dbReference type="EMBL" id="CEO95227.1"/>
    </source>
</evidence>
<feature type="coiled-coil region" evidence="1">
    <location>
        <begin position="1210"/>
        <end position="1395"/>
    </location>
</feature>
<keyword evidence="4" id="KW-1185">Reference proteome</keyword>
<feature type="region of interest" description="Disordered" evidence="2">
    <location>
        <begin position="1611"/>
        <end position="1663"/>
    </location>
</feature>
<dbReference type="GO" id="GO:0034451">
    <property type="term" value="C:centriolar satellite"/>
    <property type="evidence" value="ECO:0007669"/>
    <property type="project" value="TreeGrafter"/>
</dbReference>
<protein>
    <submittedName>
        <fullName evidence="3">Uncharacterized protein</fullName>
    </submittedName>
</protein>
<accession>A0A0G4IJG8</accession>
<dbReference type="GO" id="GO:0005876">
    <property type="term" value="C:spindle microtubule"/>
    <property type="evidence" value="ECO:0007669"/>
    <property type="project" value="TreeGrafter"/>
</dbReference>
<evidence type="ECO:0000256" key="2">
    <source>
        <dbReference type="SAM" id="MobiDB-lite"/>
    </source>
</evidence>
<dbReference type="Proteomes" id="UP000039324">
    <property type="component" value="Unassembled WGS sequence"/>
</dbReference>
<dbReference type="OMA" id="HEINEFR"/>
<feature type="coiled-coil region" evidence="1">
    <location>
        <begin position="1057"/>
        <end position="1091"/>
    </location>
</feature>
<sequence length="1663" mass="185309">MHKRHRHYRQSKVSKDSSETDGDGDEDEKASGSPCHDLRRLIREKERELHEINEFRSKSLESLAAAKATEVEELKARQAQIRNDFNYNLKLLEERDAELERYDRLFRKMSTNLADRDEEIERLKVIVNDQAASIASFQDQVKAQRDASRRQLMESETALTTLKADHESALATQSESFAAIKKDLMARVASAEASADKRISAVVEEHQQALERMARQHDVEIAEAKRLFSQYQKEQEVDHADRVFALERASDVDLLQAKLQDLQSSLATEKANAEGVSILAQSALAEKDAALKLVEAENAQLVKLKHDLLQQYEEKVGSVLNSLHALEVQFAEQRLKHEEELRQAHAERETDVVARTSQLQAQLDASHSDATRLQASLHEANRALQETRAALDEERKVSLARQQALTECETDNRVLVERCNTLRQIIDERNDHVAVLKDLVRHTIEEMKTEQERAREAQRASDLGLHDKVAQAQERTEQVIQSLIAARPTGASVAGQAENLGELQSGLLSIKKDLRTRSMAGSDGGSSSSRRPSLGQLPRAEQVLATIPDMPAIPEMSLRTRRQSSTVLHPMDVKILQSPQNLVVDHQASDNQGPLHTIDDIDCDDGGSQSNGSSSGTQSSAKSYRRSLNSTLRGGGVGSSPNGFQTMDTVIEGASDDDEAQQRTNSQSGSRRASQSMPMESFSEMVESDGADGEHRESVIVEPPRHPQHSRSMSSANQYHEITQAHAPGSRSAGHSRAVSVSLTRTLSTTTDDDGYMSVMSDRTLGATEPADWRSDHARLESVIIGDDVQTDAPVAEVVIEHHTSHRRGPSSIDGRRRTLDPTPEDPREEQPDDDSKQESREPLPPSTEPNQEQAVQTERPEHSNNIHRGPSRRAQSVAGMPVMARPMRRGASVSGRQLPALRSKAPMESVAEEPVQTTASESSTVAPRATADTLEDVSAVKAENARLRTQIELLEEEIQRDASILALYKSEASAKTPVDDEQTRQLAERTNQLEKDLETAQRELAAVRQELDKARSDVQKADDEVQAIRYQSADEIARLNAALKDIEDRPVDRTAFDNATAKMTSLTQQVKDLQAQNDELRARASAVADAVPDLDSVLDELRQVRAQQSAGRDQSSRELQDQNQLLTEQNGKLRLAITDMRSEMEAFASVQASMADQVAHLKDANQDHVKRIALLSTPSASGGEREELHLLREQVDKMMRAVDTSYDRVVDAERRNAEQRRQLREQQSNDQKQELEQALSRLEHIVKHNAVLEAEVARLQNAPRAGNERPEKNNVAEREFFQEQIHEHIQEIASLHRELANAQARCASLQDEVRLRVQDLEEANVKIGMIDVLKSRISKLEADLDDARRNPVVQVDAGELLALREENGNLRAKLDEANYELDLLAAEKDRLMEISNMLKANVARLMSDEAVADLPLSVLDMNSDVSKAYATKLSQVERTLRDLLQQNQALRAQIVKGGGAIGSPFLHRHPGMGSEYCSDPLCQLRLVHAYGADLIVKGAAEQQVINRLDKLDEDIRRSIAEEQKPPDISDMRAVAQEAENENAAPGVAGECDVVPERVESRARQRLRKELGSLAHPGSQDKVLDLARRSFRAAARQQQRQPDPHLAMTGSAVELGADPGPGFQRGPTPSQVEAERRQRLARLHRKRQQLLNQRRAIRNYNDP</sequence>
<dbReference type="EMBL" id="CDSF01000013">
    <property type="protein sequence ID" value="CEO95227.1"/>
    <property type="molecule type" value="Genomic_DNA"/>
</dbReference>
<feature type="coiled-coil region" evidence="1">
    <location>
        <begin position="938"/>
        <end position="1032"/>
    </location>
</feature>
<feature type="compositionally biased region" description="Polar residues" evidence="2">
    <location>
        <begin position="916"/>
        <end position="926"/>
    </location>
</feature>
<feature type="region of interest" description="Disordered" evidence="2">
    <location>
        <begin position="1"/>
        <end position="39"/>
    </location>
</feature>
<keyword evidence="1" id="KW-0175">Coiled coil</keyword>
<proteinExistence type="predicted"/>
<dbReference type="OrthoDB" id="568502at2759"/>
<feature type="compositionally biased region" description="Basic residues" evidence="2">
    <location>
        <begin position="1639"/>
        <end position="1648"/>
    </location>
</feature>
<feature type="region of interest" description="Disordered" evidence="2">
    <location>
        <begin position="587"/>
        <end position="695"/>
    </location>
</feature>
<dbReference type="InterPro" id="IPR042481">
    <property type="entry name" value="CCDC57"/>
</dbReference>
<dbReference type="GO" id="GO:0045931">
    <property type="term" value="P:positive regulation of mitotic cell cycle"/>
    <property type="evidence" value="ECO:0007669"/>
    <property type="project" value="TreeGrafter"/>
</dbReference>
<dbReference type="Gene3D" id="1.10.287.1490">
    <property type="match status" value="1"/>
</dbReference>
<feature type="coiled-coil region" evidence="1">
    <location>
        <begin position="203"/>
        <end position="397"/>
    </location>
</feature>
<feature type="region of interest" description="Disordered" evidence="2">
    <location>
        <begin position="517"/>
        <end position="537"/>
    </location>
</feature>
<feature type="compositionally biased region" description="Low complexity" evidence="2">
    <location>
        <begin position="606"/>
        <end position="620"/>
    </location>
</feature>